<name>A0AAV2F2W2_9ROSI</name>
<dbReference type="InterPro" id="IPR042197">
    <property type="entry name" value="Apaf_helical"/>
</dbReference>
<evidence type="ECO:0000256" key="1">
    <source>
        <dbReference type="ARBA" id="ARBA00022614"/>
    </source>
</evidence>
<reference evidence="7 8" key="1">
    <citation type="submission" date="2024-04" db="EMBL/GenBank/DDBJ databases">
        <authorList>
            <person name="Fracassetti M."/>
        </authorList>
    </citation>
    <scope>NUCLEOTIDE SEQUENCE [LARGE SCALE GENOMIC DNA]</scope>
</reference>
<dbReference type="Pfam" id="PF23282">
    <property type="entry name" value="WHD_ROQ1"/>
    <property type="match status" value="1"/>
</dbReference>
<protein>
    <recommendedName>
        <fullName evidence="6">TIR domain-containing protein</fullName>
    </recommendedName>
</protein>
<dbReference type="PANTHER" id="PTHR11017">
    <property type="entry name" value="LEUCINE-RICH REPEAT-CONTAINING PROTEIN"/>
    <property type="match status" value="1"/>
</dbReference>
<feature type="compositionally biased region" description="Low complexity" evidence="5">
    <location>
        <begin position="332"/>
        <end position="341"/>
    </location>
</feature>
<dbReference type="InterPro" id="IPR058192">
    <property type="entry name" value="WHD_ROQ1-like"/>
</dbReference>
<dbReference type="InterPro" id="IPR035897">
    <property type="entry name" value="Toll_tir_struct_dom_sf"/>
</dbReference>
<accession>A0AAV2F2W2</accession>
<dbReference type="SUPFAM" id="SSF52540">
    <property type="entry name" value="P-loop containing nucleoside triphosphate hydrolases"/>
    <property type="match status" value="1"/>
</dbReference>
<dbReference type="GO" id="GO:0007165">
    <property type="term" value="P:signal transduction"/>
    <property type="evidence" value="ECO:0007669"/>
    <property type="project" value="InterPro"/>
</dbReference>
<dbReference type="SMART" id="SM00367">
    <property type="entry name" value="LRR_CC"/>
    <property type="match status" value="3"/>
</dbReference>
<evidence type="ECO:0000256" key="4">
    <source>
        <dbReference type="ARBA" id="ARBA00023027"/>
    </source>
</evidence>
<organism evidence="7 8">
    <name type="scientific">Linum trigynum</name>
    <dbReference type="NCBI Taxonomy" id="586398"/>
    <lineage>
        <taxon>Eukaryota</taxon>
        <taxon>Viridiplantae</taxon>
        <taxon>Streptophyta</taxon>
        <taxon>Embryophyta</taxon>
        <taxon>Tracheophyta</taxon>
        <taxon>Spermatophyta</taxon>
        <taxon>Magnoliopsida</taxon>
        <taxon>eudicotyledons</taxon>
        <taxon>Gunneridae</taxon>
        <taxon>Pentapetalae</taxon>
        <taxon>rosids</taxon>
        <taxon>fabids</taxon>
        <taxon>Malpighiales</taxon>
        <taxon>Linaceae</taxon>
        <taxon>Linum</taxon>
    </lineage>
</organism>
<dbReference type="SUPFAM" id="SSF52047">
    <property type="entry name" value="RNI-like"/>
    <property type="match status" value="2"/>
</dbReference>
<sequence length="1463" mass="165031">MSNNSNPRRSPPPPLVSIDVASQLPIKFTGANYSSWRRQFHSLLVGYGLQGFIDGTITRPPLAASLAHRHWIQQDQRLFHAIMASVNEETIVPLIESSPSARDAWLSLERFFASRSRSHRMELMDKLSGLKHHHDKNQSVFVYLTSLKRVANDLALIGHPVEDPDLVLHALNGVGSEFKEIVAAIRARDAPISFEELFDELVEFEKLMQRKDANLVVCQYCDQPGHSAKTCHRIINTAATPNNDSSSSWLLFDSAVTQQITNALRNLSLPQFNDGPNSLINNDGSETNYTKGALTVVVLLLQPILLLFKLLFGRTPNILNASSRTNNIIPSPASALPSISHSGDHSKDAPIPQQSNDHGIASASDSVLSLPRGEHEVFLSFRGPDTRQVFTNTLFILLKHLNIRTFMDDEKLEKGEEIWPSLVAGIRQSKVHVAILSEKYVESKWCLRELAEFVECRKQDKGHIIIPIFYMVDPRDVRHQTGPYQSAFQRHEQMFNAKIVQAWRDALNLVGTIKGWHVGSKDKPGEIADNVCNDIWLHIRNNDKFWDRDGLVGIDEHIRVITNTLSLDNEGVTMVGLHGFGGIGKTTIARAVYNQISSQFDRCSFLENIRETQEQKNGTISLQHKLISNIVLRMDSVGSINEVIEGKKLIKDRVSLFKVLIVLDDVDEKFIFEDVIGNLGDFASGSRFIITSRDVNVLSTFNKSRCKLHEVGEMNAQFSLELFCKHAFKKNCPSQEYETLSQDIVSIAGGLPLFLEVVGRLLYGQAKEIWEDRLEQLRKVSVRGVSERLKISYNALEYEAQQIFLDIACFYVNMNKEKPTYMWIDLKLFPITNINVLVQRSMIKIGDDNQFQMHDQLRDMGRAIVHEENIEEPCMRSRIWDTEESVDLLRNKKGSKQVKALYADFSLEPQKPLEAEHFLNLPELRYLEAERLDFVGDFNNLVSNLRWLRLQSCVCDSSNQFNNFRMANMVILDLQDSIFVEGDLGCWSQIKMANKLKVVDLSGCSGLTKLPDFPQSGCLELLHLSNVVGGSLGSATLSMELDIKNLWNLQVLDLSKSKLKMIKGGTIGLMKKLQELDLTEIKCENLTEVLVDIDQLSSLTILKTIRANQDPDDSSSLRKRNDEEELSLARVPTTLKALHTSSKFVNLSELLELEEITIEDCDYGLQIPLADQNNAWWEESKLEVVSLTRTKIVVAKTSTTKLPTSLTSLRISDCPEMTWLPTLENLTNLVELGIEKCPSLGEIQGLENLLRSSNLERLVISSCPLLKSPFHGGDGLKNDSSIKELCVRKCGYVMIPPLSNFPRLEILEIGDITTNDNVDQQGLESRMEEIGGLKRLERLLLLDLPSIYRLPSLSKLKDLITLIIVNMSGLREIQGLSELNSLEQLQLVLCMSLERLILPAAGFKRLKELDIRGCKNLAPRDLSALGEELLNVNIRWPDEECIRYGEGPSFFMDDPLESMCTMQ</sequence>
<dbReference type="InterPro" id="IPR002182">
    <property type="entry name" value="NB-ARC"/>
</dbReference>
<dbReference type="Pfam" id="PF01582">
    <property type="entry name" value="TIR"/>
    <property type="match status" value="1"/>
</dbReference>
<evidence type="ECO:0000313" key="7">
    <source>
        <dbReference type="EMBL" id="CAL1392586.1"/>
    </source>
</evidence>
<evidence type="ECO:0000256" key="3">
    <source>
        <dbReference type="ARBA" id="ARBA00022821"/>
    </source>
</evidence>
<evidence type="ECO:0000256" key="5">
    <source>
        <dbReference type="SAM" id="MobiDB-lite"/>
    </source>
</evidence>
<dbReference type="SMART" id="SM00255">
    <property type="entry name" value="TIR"/>
    <property type="match status" value="1"/>
</dbReference>
<evidence type="ECO:0000259" key="6">
    <source>
        <dbReference type="PROSITE" id="PS50104"/>
    </source>
</evidence>
<dbReference type="Proteomes" id="UP001497516">
    <property type="component" value="Chromosome 6"/>
</dbReference>
<keyword evidence="2" id="KW-0677">Repeat</keyword>
<dbReference type="InterPro" id="IPR000157">
    <property type="entry name" value="TIR_dom"/>
</dbReference>
<dbReference type="PANTHER" id="PTHR11017:SF570">
    <property type="entry name" value="DISEASE RESISTANCE PROTEIN (TIR-NBS CLASS)-RELATED"/>
    <property type="match status" value="1"/>
</dbReference>
<keyword evidence="8" id="KW-1185">Reference proteome</keyword>
<dbReference type="InterPro" id="IPR036390">
    <property type="entry name" value="WH_DNA-bd_sf"/>
</dbReference>
<dbReference type="Gene3D" id="1.10.8.430">
    <property type="entry name" value="Helical domain of apoptotic protease-activating factors"/>
    <property type="match status" value="1"/>
</dbReference>
<keyword evidence="4" id="KW-0520">NAD</keyword>
<dbReference type="PROSITE" id="PS50104">
    <property type="entry name" value="TIR"/>
    <property type="match status" value="1"/>
</dbReference>
<dbReference type="InterPro" id="IPR032675">
    <property type="entry name" value="LRR_dom_sf"/>
</dbReference>
<dbReference type="EMBL" id="OZ034819">
    <property type="protein sequence ID" value="CAL1392586.1"/>
    <property type="molecule type" value="Genomic_DNA"/>
</dbReference>
<feature type="compositionally biased region" description="Polar residues" evidence="5">
    <location>
        <begin position="352"/>
        <end position="361"/>
    </location>
</feature>
<dbReference type="Gene3D" id="3.40.50.10140">
    <property type="entry name" value="Toll/interleukin-1 receptor homology (TIR) domain"/>
    <property type="match status" value="1"/>
</dbReference>
<dbReference type="InterPro" id="IPR006553">
    <property type="entry name" value="Leu-rich_rpt_Cys-con_subtyp"/>
</dbReference>
<dbReference type="Pfam" id="PF00931">
    <property type="entry name" value="NB-ARC"/>
    <property type="match status" value="1"/>
</dbReference>
<gene>
    <name evidence="7" type="ORF">LTRI10_LOCUS33219</name>
</gene>
<keyword evidence="3" id="KW-0611">Plant defense</keyword>
<dbReference type="SUPFAM" id="SSF52200">
    <property type="entry name" value="Toll/Interleukin receptor TIR domain"/>
    <property type="match status" value="1"/>
</dbReference>
<feature type="region of interest" description="Disordered" evidence="5">
    <location>
        <begin position="332"/>
        <end position="361"/>
    </location>
</feature>
<evidence type="ECO:0000256" key="2">
    <source>
        <dbReference type="ARBA" id="ARBA00022737"/>
    </source>
</evidence>
<dbReference type="Pfam" id="PF14223">
    <property type="entry name" value="Retrotran_gag_2"/>
    <property type="match status" value="1"/>
</dbReference>
<dbReference type="Gene3D" id="3.80.10.10">
    <property type="entry name" value="Ribonuclease Inhibitor"/>
    <property type="match status" value="3"/>
</dbReference>
<dbReference type="GO" id="GO:0043531">
    <property type="term" value="F:ADP binding"/>
    <property type="evidence" value="ECO:0007669"/>
    <property type="project" value="InterPro"/>
</dbReference>
<proteinExistence type="predicted"/>
<dbReference type="InterPro" id="IPR044974">
    <property type="entry name" value="Disease_R_plants"/>
</dbReference>
<dbReference type="Gene3D" id="3.40.50.300">
    <property type="entry name" value="P-loop containing nucleotide triphosphate hydrolases"/>
    <property type="match status" value="1"/>
</dbReference>
<dbReference type="PRINTS" id="PR00364">
    <property type="entry name" value="DISEASERSIST"/>
</dbReference>
<dbReference type="SUPFAM" id="SSF46785">
    <property type="entry name" value="Winged helix' DNA-binding domain"/>
    <property type="match status" value="1"/>
</dbReference>
<dbReference type="FunFam" id="3.40.50.10140:FF:000007">
    <property type="entry name" value="Disease resistance protein (TIR-NBS-LRR class)"/>
    <property type="match status" value="1"/>
</dbReference>
<dbReference type="InterPro" id="IPR027417">
    <property type="entry name" value="P-loop_NTPase"/>
</dbReference>
<evidence type="ECO:0000313" key="8">
    <source>
        <dbReference type="Proteomes" id="UP001497516"/>
    </source>
</evidence>
<dbReference type="GO" id="GO:0006952">
    <property type="term" value="P:defense response"/>
    <property type="evidence" value="ECO:0007669"/>
    <property type="project" value="UniProtKB-KW"/>
</dbReference>
<keyword evidence="1" id="KW-0433">Leucine-rich repeat</keyword>
<feature type="domain" description="TIR" evidence="6">
    <location>
        <begin position="373"/>
        <end position="535"/>
    </location>
</feature>